<gene>
    <name evidence="10" type="ORF">OLEA9_A011003</name>
</gene>
<dbReference type="SUPFAM" id="SSF52343">
    <property type="entry name" value="Ferredoxin reductase-like, C-terminal NADP-linked domain"/>
    <property type="match status" value="1"/>
</dbReference>
<dbReference type="InterPro" id="IPR017938">
    <property type="entry name" value="Riboflavin_synthase-like_b-brl"/>
</dbReference>
<feature type="transmembrane region" description="Helical" evidence="8">
    <location>
        <begin position="349"/>
        <end position="373"/>
    </location>
</feature>
<dbReference type="SFLD" id="SFLDS00052">
    <property type="entry name" value="Ferric_Reductase_Domain"/>
    <property type="match status" value="1"/>
</dbReference>
<proteinExistence type="predicted"/>
<evidence type="ECO:0000256" key="6">
    <source>
        <dbReference type="ARBA" id="ARBA00023002"/>
    </source>
</evidence>
<feature type="transmembrane region" description="Helical" evidence="8">
    <location>
        <begin position="89"/>
        <end position="118"/>
    </location>
</feature>
<dbReference type="PANTHER" id="PTHR11972:SF162">
    <property type="entry name" value="FERRIC REDUCTION OXIDASE 2-LIKE"/>
    <property type="match status" value="1"/>
</dbReference>
<dbReference type="InterPro" id="IPR017927">
    <property type="entry name" value="FAD-bd_FR_type"/>
</dbReference>
<feature type="transmembrane region" description="Helical" evidence="8">
    <location>
        <begin position="393"/>
        <end position="413"/>
    </location>
</feature>
<name>A0A8S0ULI1_OLEEU</name>
<keyword evidence="5 8" id="KW-1133">Transmembrane helix</keyword>
<dbReference type="InterPro" id="IPR013130">
    <property type="entry name" value="Fe3_Rdtase_TM_dom"/>
</dbReference>
<dbReference type="InterPro" id="IPR013121">
    <property type="entry name" value="Fe_red_NAD-bd_6"/>
</dbReference>
<dbReference type="InterPro" id="IPR000778">
    <property type="entry name" value="Cyt_b245_heavy_chain"/>
</dbReference>
<dbReference type="InterPro" id="IPR050369">
    <property type="entry name" value="RBOH/FRE"/>
</dbReference>
<evidence type="ECO:0000256" key="4">
    <source>
        <dbReference type="ARBA" id="ARBA00022827"/>
    </source>
</evidence>
<keyword evidence="6" id="KW-0560">Oxidoreductase</keyword>
<keyword evidence="7 8" id="KW-0472">Membrane</keyword>
<feature type="domain" description="FAD-binding FR-type" evidence="9">
    <location>
        <begin position="126"/>
        <end position="233"/>
    </location>
</feature>
<accession>A0A8S0ULI1</accession>
<dbReference type="Pfam" id="PF08022">
    <property type="entry name" value="FAD_binding_8"/>
    <property type="match status" value="1"/>
</dbReference>
<keyword evidence="11" id="KW-1185">Reference proteome</keyword>
<dbReference type="SUPFAM" id="SSF63380">
    <property type="entry name" value="Riboflavin synthase domain-like"/>
    <property type="match status" value="1"/>
</dbReference>
<evidence type="ECO:0000259" key="9">
    <source>
        <dbReference type="PROSITE" id="PS51384"/>
    </source>
</evidence>
<dbReference type="InterPro" id="IPR013112">
    <property type="entry name" value="FAD-bd_8"/>
</dbReference>
<dbReference type="Pfam" id="PF01794">
    <property type="entry name" value="Ferric_reduct"/>
    <property type="match status" value="1"/>
</dbReference>
<dbReference type="PANTHER" id="PTHR11972">
    <property type="entry name" value="NADPH OXIDASE"/>
    <property type="match status" value="1"/>
</dbReference>
<evidence type="ECO:0000256" key="7">
    <source>
        <dbReference type="ARBA" id="ARBA00023136"/>
    </source>
</evidence>
<dbReference type="AlphaFoldDB" id="A0A8S0ULI1"/>
<dbReference type="GO" id="GO:0000293">
    <property type="term" value="F:ferric-chelate reductase activity"/>
    <property type="evidence" value="ECO:0007669"/>
    <property type="project" value="TreeGrafter"/>
</dbReference>
<dbReference type="PRINTS" id="PR00466">
    <property type="entry name" value="GP91PHOX"/>
</dbReference>
<dbReference type="Gramene" id="OE9A011003T1">
    <property type="protein sequence ID" value="OE9A011003C1"/>
    <property type="gene ID" value="OE9A011003"/>
</dbReference>
<keyword evidence="4" id="KW-0274">FAD</keyword>
<dbReference type="Pfam" id="PF08030">
    <property type="entry name" value="NAD_binding_6"/>
    <property type="match status" value="1"/>
</dbReference>
<evidence type="ECO:0000256" key="2">
    <source>
        <dbReference type="ARBA" id="ARBA00022630"/>
    </source>
</evidence>
<feature type="transmembrane region" description="Helical" evidence="8">
    <location>
        <begin position="49"/>
        <end position="69"/>
    </location>
</feature>
<protein>
    <submittedName>
        <fullName evidence="10">Ferric reduction oxidase 2-like</fullName>
    </submittedName>
</protein>
<evidence type="ECO:0000313" key="11">
    <source>
        <dbReference type="Proteomes" id="UP000594638"/>
    </source>
</evidence>
<evidence type="ECO:0000256" key="1">
    <source>
        <dbReference type="ARBA" id="ARBA00004141"/>
    </source>
</evidence>
<evidence type="ECO:0000256" key="5">
    <source>
        <dbReference type="ARBA" id="ARBA00022989"/>
    </source>
</evidence>
<sequence>MLGLTSEGSIKYHMWLGHIAMTLFTIHGSLYIVYWTLTHRLSEMLKWDQHYIANVAGEIGLLCGLALWMTTYPTIRRKMFDLFFYTHYLYIPFMVFFILHTGIGFACIMLPGFYLFIIDRYLRFLQSRQKVRLVSARVLPCETVELNFSKSRALNYSPTSIMFINVPSISKLQWHPFTVTSNSNLEPERISVVIKCVGNWTKNLYDLITSPSSLTNRHLEVSVEGPYGPAATNFLRHDMLVMISGGSGITPFISIIREIISTTQSHNIPKIKLITAFKNSSHLSTLDLILPISGIPSSESCSDLDLQIEAYITREKGQPKDKPQIPQTVFFRPDTSDAPIYPTLGTNSWLWLCAIISSSFLIFLVLLGVFTQYVIYPIDQNTNKLYSHPKKALMNMLFICSSIVLTATGAFLWNKKRNSSEAKQILDTEESVTNRSSFGDDGRELESHPQQSVIKSINVHYGQRPDLQRILLESKGSNIGVLVSGPKEMRHDVADICSSGLAENLHFESISFSW</sequence>
<dbReference type="GO" id="GO:0005886">
    <property type="term" value="C:plasma membrane"/>
    <property type="evidence" value="ECO:0007669"/>
    <property type="project" value="TreeGrafter"/>
</dbReference>
<dbReference type="SFLD" id="SFLDG01168">
    <property type="entry name" value="Ferric_reductase_subgroup_(FRE"/>
    <property type="match status" value="1"/>
</dbReference>
<dbReference type="CDD" id="cd06186">
    <property type="entry name" value="NOX_Duox_like_FAD_NADP"/>
    <property type="match status" value="1"/>
</dbReference>
<dbReference type="Proteomes" id="UP000594638">
    <property type="component" value="Unassembled WGS sequence"/>
</dbReference>
<comment type="subcellular location">
    <subcellularLocation>
        <location evidence="1">Membrane</location>
        <topology evidence="1">Multi-pass membrane protein</topology>
    </subcellularLocation>
</comment>
<reference evidence="10 11" key="1">
    <citation type="submission" date="2019-12" db="EMBL/GenBank/DDBJ databases">
        <authorList>
            <person name="Alioto T."/>
            <person name="Alioto T."/>
            <person name="Gomez Garrido J."/>
        </authorList>
    </citation>
    <scope>NUCLEOTIDE SEQUENCE [LARGE SCALE GENOMIC DNA]</scope>
</reference>
<organism evidence="10 11">
    <name type="scientific">Olea europaea subsp. europaea</name>
    <dbReference type="NCBI Taxonomy" id="158383"/>
    <lineage>
        <taxon>Eukaryota</taxon>
        <taxon>Viridiplantae</taxon>
        <taxon>Streptophyta</taxon>
        <taxon>Embryophyta</taxon>
        <taxon>Tracheophyta</taxon>
        <taxon>Spermatophyta</taxon>
        <taxon>Magnoliopsida</taxon>
        <taxon>eudicotyledons</taxon>
        <taxon>Gunneridae</taxon>
        <taxon>Pentapetalae</taxon>
        <taxon>asterids</taxon>
        <taxon>lamiids</taxon>
        <taxon>Lamiales</taxon>
        <taxon>Oleaceae</taxon>
        <taxon>Oleeae</taxon>
        <taxon>Olea</taxon>
    </lineage>
</organism>
<keyword evidence="2" id="KW-0285">Flavoprotein</keyword>
<dbReference type="PROSITE" id="PS51384">
    <property type="entry name" value="FAD_FR"/>
    <property type="match status" value="1"/>
</dbReference>
<dbReference type="EMBL" id="CACTIH010007743">
    <property type="protein sequence ID" value="CAA3017797.1"/>
    <property type="molecule type" value="Genomic_DNA"/>
</dbReference>
<dbReference type="InterPro" id="IPR039261">
    <property type="entry name" value="FNR_nucleotide-bd"/>
</dbReference>
<evidence type="ECO:0000313" key="10">
    <source>
        <dbReference type="EMBL" id="CAA3017797.1"/>
    </source>
</evidence>
<comment type="caution">
    <text evidence="10">The sequence shown here is derived from an EMBL/GenBank/DDBJ whole genome shotgun (WGS) entry which is preliminary data.</text>
</comment>
<feature type="transmembrane region" description="Helical" evidence="8">
    <location>
        <begin position="12"/>
        <end position="37"/>
    </location>
</feature>
<dbReference type="OrthoDB" id="167398at2759"/>
<evidence type="ECO:0000256" key="8">
    <source>
        <dbReference type="SAM" id="Phobius"/>
    </source>
</evidence>
<evidence type="ECO:0000256" key="3">
    <source>
        <dbReference type="ARBA" id="ARBA00022692"/>
    </source>
</evidence>
<keyword evidence="3 8" id="KW-0812">Transmembrane</keyword>
<dbReference type="Gene3D" id="3.40.50.80">
    <property type="entry name" value="Nucleotide-binding domain of ferredoxin-NADP reductase (FNR) module"/>
    <property type="match status" value="2"/>
</dbReference>